<dbReference type="SUPFAM" id="SSF53474">
    <property type="entry name" value="alpha/beta-Hydrolases"/>
    <property type="match status" value="1"/>
</dbReference>
<dbReference type="Pfam" id="PF12697">
    <property type="entry name" value="Abhydrolase_6"/>
    <property type="match status" value="1"/>
</dbReference>
<name>A0A6A5XF28_9PLEO</name>
<evidence type="ECO:0000313" key="3">
    <source>
        <dbReference type="EMBL" id="KAF2010994.1"/>
    </source>
</evidence>
<evidence type="ECO:0000259" key="2">
    <source>
        <dbReference type="Pfam" id="PF12697"/>
    </source>
</evidence>
<dbReference type="GO" id="GO:0016787">
    <property type="term" value="F:hydrolase activity"/>
    <property type="evidence" value="ECO:0007669"/>
    <property type="project" value="UniProtKB-KW"/>
</dbReference>
<dbReference type="PANTHER" id="PTHR22946">
    <property type="entry name" value="DIENELACTONE HYDROLASE DOMAIN-CONTAINING PROTEIN-RELATED"/>
    <property type="match status" value="1"/>
</dbReference>
<reference evidence="3" key="1">
    <citation type="journal article" date="2020" name="Stud. Mycol.">
        <title>101 Dothideomycetes genomes: a test case for predicting lifestyles and emergence of pathogens.</title>
        <authorList>
            <person name="Haridas S."/>
            <person name="Albert R."/>
            <person name="Binder M."/>
            <person name="Bloem J."/>
            <person name="Labutti K."/>
            <person name="Salamov A."/>
            <person name="Andreopoulos B."/>
            <person name="Baker S."/>
            <person name="Barry K."/>
            <person name="Bills G."/>
            <person name="Bluhm B."/>
            <person name="Cannon C."/>
            <person name="Castanera R."/>
            <person name="Culley D."/>
            <person name="Daum C."/>
            <person name="Ezra D."/>
            <person name="Gonzalez J."/>
            <person name="Henrissat B."/>
            <person name="Kuo A."/>
            <person name="Liang C."/>
            <person name="Lipzen A."/>
            <person name="Lutzoni F."/>
            <person name="Magnuson J."/>
            <person name="Mondo S."/>
            <person name="Nolan M."/>
            <person name="Ohm R."/>
            <person name="Pangilinan J."/>
            <person name="Park H.-J."/>
            <person name="Ramirez L."/>
            <person name="Alfaro M."/>
            <person name="Sun H."/>
            <person name="Tritt A."/>
            <person name="Yoshinaga Y."/>
            <person name="Zwiers L.-H."/>
            <person name="Turgeon B."/>
            <person name="Goodwin S."/>
            <person name="Spatafora J."/>
            <person name="Crous P."/>
            <person name="Grigoriev I."/>
        </authorList>
    </citation>
    <scope>NUCLEOTIDE SEQUENCE</scope>
    <source>
        <strain evidence="3">CBS 175.79</strain>
    </source>
</reference>
<dbReference type="InterPro" id="IPR000073">
    <property type="entry name" value="AB_hydrolase_1"/>
</dbReference>
<dbReference type="InterPro" id="IPR050261">
    <property type="entry name" value="FrsA_esterase"/>
</dbReference>
<dbReference type="Gene3D" id="1.20.1440.110">
    <property type="entry name" value="acylaminoacyl peptidase"/>
    <property type="match status" value="1"/>
</dbReference>
<dbReference type="PANTHER" id="PTHR22946:SF12">
    <property type="entry name" value="CONIDIAL PIGMENT BIOSYNTHESIS PROTEIN AYG1 (AFU_ORTHOLOGUE AFUA_2G17550)"/>
    <property type="match status" value="1"/>
</dbReference>
<evidence type="ECO:0000256" key="1">
    <source>
        <dbReference type="ARBA" id="ARBA00038115"/>
    </source>
</evidence>
<gene>
    <name evidence="3" type="ORF">BU24DRAFT_496145</name>
</gene>
<organism evidence="3 4">
    <name type="scientific">Aaosphaeria arxii CBS 175.79</name>
    <dbReference type="NCBI Taxonomy" id="1450172"/>
    <lineage>
        <taxon>Eukaryota</taxon>
        <taxon>Fungi</taxon>
        <taxon>Dikarya</taxon>
        <taxon>Ascomycota</taxon>
        <taxon>Pezizomycotina</taxon>
        <taxon>Dothideomycetes</taxon>
        <taxon>Pleosporomycetidae</taxon>
        <taxon>Pleosporales</taxon>
        <taxon>Pleosporales incertae sedis</taxon>
        <taxon>Aaosphaeria</taxon>
    </lineage>
</organism>
<protein>
    <submittedName>
        <fullName evidence="3">Alpha/beta-hydrolase</fullName>
    </submittedName>
</protein>
<comment type="similarity">
    <text evidence="1">Belongs to the AB hydrolase superfamily. FUS2 hydrolase family.</text>
</comment>
<proteinExistence type="inferred from homology"/>
<dbReference type="AlphaFoldDB" id="A0A6A5XF28"/>
<dbReference type="Proteomes" id="UP000799778">
    <property type="component" value="Unassembled WGS sequence"/>
</dbReference>
<keyword evidence="4" id="KW-1185">Reference proteome</keyword>
<dbReference type="EMBL" id="ML978075">
    <property type="protein sequence ID" value="KAF2010994.1"/>
    <property type="molecule type" value="Genomic_DNA"/>
</dbReference>
<dbReference type="InterPro" id="IPR029058">
    <property type="entry name" value="AB_hydrolase_fold"/>
</dbReference>
<sequence length="479" mass="53915">MAGILKHFYPSNASFGYEALRAVGYSNYGGADIAGVIAICSRIRSGDEESWMAEWKEAADFAMKLGRDSLALGNIRSAEEAFLRASNYYRTADFYRRTAPFDDEISKDLVKLCNGAFLSAMKLTGYPFEEIKIPYQDTTLPGFILRCDANSTPRPTIIFNGGFDSVGEESWFAIAAPALRRGCNILAFDGPGQGRALREQHLFFRHDWENVLTPVVDFALTRPEFDEKKLVLFGWSMGGYLAARATTSEHRFAAVILDDGVFDFGSAFSASVPSAIQYLIRNKWDKLVGFLLKMASKFDTGMRWGLLNGKWTFGLSSAAELFREVGKYNLNGIVEDIVTPTLVLDAPDDHFLKGEWVFVDLGLQDGQVIEEPKKENIIGRKIEESEFKEAMRQLIDHNIATFPLNAPPEVSEDRERTRVSSLVQHSYRRIIFDMSPLVQDPDDGYYYNLAKYHTGETQRLYFSIPKWLEREAGEQGMGG</sequence>
<dbReference type="RefSeq" id="XP_033379333.1">
    <property type="nucleotide sequence ID" value="XM_033534179.1"/>
</dbReference>
<keyword evidence="3" id="KW-0378">Hydrolase</keyword>
<dbReference type="Gene3D" id="3.40.50.1820">
    <property type="entry name" value="alpha/beta hydrolase"/>
    <property type="match status" value="1"/>
</dbReference>
<evidence type="ECO:0000313" key="4">
    <source>
        <dbReference type="Proteomes" id="UP000799778"/>
    </source>
</evidence>
<dbReference type="OrthoDB" id="249703at2759"/>
<feature type="domain" description="AB hydrolase-1" evidence="2">
    <location>
        <begin position="160"/>
        <end position="353"/>
    </location>
</feature>
<dbReference type="GeneID" id="54291576"/>
<accession>A0A6A5XF28</accession>